<comment type="similarity">
    <text evidence="2">Belongs to the mitochondrion-specific ribosomal protein mL50 family.</text>
</comment>
<dbReference type="VEuPathDB" id="FungiDB:LELG_03586"/>
<protein>
    <recommendedName>
        <fullName evidence="6">Large ribosomal subunit protein mL50</fullName>
    </recommendedName>
</protein>
<dbReference type="EMBL" id="CH981527">
    <property type="protein sequence ID" value="EDK45407.1"/>
    <property type="molecule type" value="Genomic_DNA"/>
</dbReference>
<dbReference type="Gene3D" id="1.10.1200.10">
    <property type="entry name" value="ACP-like"/>
    <property type="match status" value="1"/>
</dbReference>
<evidence type="ECO:0000256" key="5">
    <source>
        <dbReference type="ARBA" id="ARBA00023274"/>
    </source>
</evidence>
<keyword evidence="3" id="KW-0689">Ribosomal protein</keyword>
<keyword evidence="8" id="KW-1185">Reference proteome</keyword>
<name>A5E1U9_LODEL</name>
<sequence>MRSQLVSVPKHIRVRTFTTTPVAQSWLGSIFGKNKNRITDKRREEIIAQQDEIAAKEKSIKIRHLTKENSPEFLKQLEESKVERSSLVKNWKSRNLAPSQLEETYNDKVQLQGIVQKVYKDVLILDLKASAKTDKPKFSDFTLVDEILTQVGGVERFEQYGLENLDLRFELVKKLQSSLGIELNDYTISKCHNLKDLYVEIENVVNTRWKWERNPNAIVLRKEDFTAPNIHLSEERTEQEKMAEYQKILQQMRAADLAHLEHVKTQEAS</sequence>
<dbReference type="InterPro" id="IPR018305">
    <property type="entry name" value="Ribosomal_m50"/>
</dbReference>
<dbReference type="HOGENOM" id="CLU_1180597_0_0_1"/>
<organism evidence="7 8">
    <name type="scientific">Lodderomyces elongisporus (strain ATCC 11503 / CBS 2605 / JCM 1781 / NBRC 1676 / NRRL YB-4239)</name>
    <name type="common">Yeast</name>
    <name type="synonym">Saccharomyces elongisporus</name>
    <dbReference type="NCBI Taxonomy" id="379508"/>
    <lineage>
        <taxon>Eukaryota</taxon>
        <taxon>Fungi</taxon>
        <taxon>Dikarya</taxon>
        <taxon>Ascomycota</taxon>
        <taxon>Saccharomycotina</taxon>
        <taxon>Pichiomycetes</taxon>
        <taxon>Debaryomycetaceae</taxon>
        <taxon>Candida/Lodderomyces clade</taxon>
        <taxon>Lodderomyces</taxon>
    </lineage>
</organism>
<dbReference type="STRING" id="379508.A5E1U9"/>
<reference evidence="7 8" key="1">
    <citation type="journal article" date="2009" name="Nature">
        <title>Evolution of pathogenicity and sexual reproduction in eight Candida genomes.</title>
        <authorList>
            <person name="Butler G."/>
            <person name="Rasmussen M.D."/>
            <person name="Lin M.F."/>
            <person name="Santos M.A."/>
            <person name="Sakthikumar S."/>
            <person name="Munro C.A."/>
            <person name="Rheinbay E."/>
            <person name="Grabherr M."/>
            <person name="Forche A."/>
            <person name="Reedy J.L."/>
            <person name="Agrafioti I."/>
            <person name="Arnaud M.B."/>
            <person name="Bates S."/>
            <person name="Brown A.J."/>
            <person name="Brunke S."/>
            <person name="Costanzo M.C."/>
            <person name="Fitzpatrick D.A."/>
            <person name="de Groot P.W."/>
            <person name="Harris D."/>
            <person name="Hoyer L.L."/>
            <person name="Hube B."/>
            <person name="Klis F.M."/>
            <person name="Kodira C."/>
            <person name="Lennard N."/>
            <person name="Logue M.E."/>
            <person name="Martin R."/>
            <person name="Neiman A.M."/>
            <person name="Nikolaou E."/>
            <person name="Quail M.A."/>
            <person name="Quinn J."/>
            <person name="Santos M.C."/>
            <person name="Schmitzberger F.F."/>
            <person name="Sherlock G."/>
            <person name="Shah P."/>
            <person name="Silverstein K.A."/>
            <person name="Skrzypek M.S."/>
            <person name="Soll D."/>
            <person name="Staggs R."/>
            <person name="Stansfield I."/>
            <person name="Stumpf M.P."/>
            <person name="Sudbery P.E."/>
            <person name="Srikantha T."/>
            <person name="Zeng Q."/>
            <person name="Berman J."/>
            <person name="Berriman M."/>
            <person name="Heitman J."/>
            <person name="Gow N.A."/>
            <person name="Lorenz M.C."/>
            <person name="Birren B.W."/>
            <person name="Kellis M."/>
            <person name="Cuomo C.A."/>
        </authorList>
    </citation>
    <scope>NUCLEOTIDE SEQUENCE [LARGE SCALE GENOMIC DNA]</scope>
    <source>
        <strain evidence="8">ATCC 11503 / BCRC 21390 / CBS 2605 / JCM 1781 / NBRC 1676 / NRRL YB-4239</strain>
    </source>
</reference>
<evidence type="ECO:0000256" key="3">
    <source>
        <dbReference type="ARBA" id="ARBA00022980"/>
    </source>
</evidence>
<dbReference type="GeneID" id="5232713"/>
<comment type="subcellular location">
    <subcellularLocation>
        <location evidence="1">Mitochondrion</location>
    </subcellularLocation>
</comment>
<keyword evidence="4" id="KW-0496">Mitochondrion</keyword>
<gene>
    <name evidence="7" type="ORF">LELG_03586</name>
</gene>
<dbReference type="AlphaFoldDB" id="A5E1U9"/>
<dbReference type="Proteomes" id="UP000001996">
    <property type="component" value="Unassembled WGS sequence"/>
</dbReference>
<proteinExistence type="inferred from homology"/>
<dbReference type="Pfam" id="PF10501">
    <property type="entry name" value="Ribosomal_L50"/>
    <property type="match status" value="1"/>
</dbReference>
<keyword evidence="5" id="KW-0687">Ribonucleoprotein</keyword>
<dbReference type="GO" id="GO:0005840">
    <property type="term" value="C:ribosome"/>
    <property type="evidence" value="ECO:0007669"/>
    <property type="project" value="UniProtKB-KW"/>
</dbReference>
<dbReference type="OMA" id="RWTNERN"/>
<evidence type="ECO:0000256" key="2">
    <source>
        <dbReference type="ARBA" id="ARBA00008860"/>
    </source>
</evidence>
<evidence type="ECO:0000313" key="7">
    <source>
        <dbReference type="EMBL" id="EDK45407.1"/>
    </source>
</evidence>
<evidence type="ECO:0000256" key="1">
    <source>
        <dbReference type="ARBA" id="ARBA00004173"/>
    </source>
</evidence>
<dbReference type="InterPro" id="IPR036736">
    <property type="entry name" value="ACP-like_sf"/>
</dbReference>
<dbReference type="eggNOG" id="ENOG502SDRK">
    <property type="taxonomic scope" value="Eukaryota"/>
</dbReference>
<evidence type="ECO:0000313" key="8">
    <source>
        <dbReference type="Proteomes" id="UP000001996"/>
    </source>
</evidence>
<dbReference type="GO" id="GO:0005739">
    <property type="term" value="C:mitochondrion"/>
    <property type="evidence" value="ECO:0007669"/>
    <property type="project" value="UniProtKB-SubCell"/>
</dbReference>
<dbReference type="InParanoid" id="A5E1U9"/>
<dbReference type="KEGG" id="lel:PVL30_003072"/>
<dbReference type="OrthoDB" id="3980895at2759"/>
<dbReference type="GO" id="GO:1990904">
    <property type="term" value="C:ribonucleoprotein complex"/>
    <property type="evidence" value="ECO:0007669"/>
    <property type="project" value="UniProtKB-KW"/>
</dbReference>
<accession>A5E1U9</accession>
<evidence type="ECO:0000256" key="6">
    <source>
        <dbReference type="ARBA" id="ARBA00035183"/>
    </source>
</evidence>
<evidence type="ECO:0000256" key="4">
    <source>
        <dbReference type="ARBA" id="ARBA00023128"/>
    </source>
</evidence>